<proteinExistence type="predicted"/>
<reference evidence="1" key="1">
    <citation type="submission" date="2018-07" db="EMBL/GenBank/DDBJ databases">
        <authorList>
            <person name="Quirk P.G."/>
            <person name="Krulwich T.A."/>
        </authorList>
    </citation>
    <scope>NUCLEOTIDE SEQUENCE</scope>
</reference>
<gene>
    <name evidence="1" type="primary">CSON000819</name>
</gene>
<dbReference type="InterPro" id="IPR035437">
    <property type="entry name" value="SNase_OB-fold_sf"/>
</dbReference>
<organism evidence="1">
    <name type="scientific">Culicoides sonorensis</name>
    <name type="common">Biting midge</name>
    <dbReference type="NCBI Taxonomy" id="179676"/>
    <lineage>
        <taxon>Eukaryota</taxon>
        <taxon>Metazoa</taxon>
        <taxon>Ecdysozoa</taxon>
        <taxon>Arthropoda</taxon>
        <taxon>Hexapoda</taxon>
        <taxon>Insecta</taxon>
        <taxon>Pterygota</taxon>
        <taxon>Neoptera</taxon>
        <taxon>Endopterygota</taxon>
        <taxon>Diptera</taxon>
        <taxon>Nematocera</taxon>
        <taxon>Chironomoidea</taxon>
        <taxon>Ceratopogonidae</taxon>
        <taxon>Ceratopogoninae</taxon>
        <taxon>Culicoides</taxon>
        <taxon>Monoculicoides</taxon>
    </lineage>
</organism>
<name>A0A336MJQ8_CULSO</name>
<accession>A0A336MJQ8</accession>
<dbReference type="Gene3D" id="2.40.50.90">
    <property type="match status" value="1"/>
</dbReference>
<evidence type="ECO:0000313" key="1">
    <source>
        <dbReference type="EMBL" id="SSX29073.1"/>
    </source>
</evidence>
<sequence>MEQISAHVKQSVNGTLTFKPKKGDICASKFFPTVKVSDLLELPHSLRNEPAYALQFKLAYVELPTDDEDKKEALNVFVSEVLEKKVNLQLQYR</sequence>
<dbReference type="EMBL" id="UFQT01001135">
    <property type="protein sequence ID" value="SSX29073.1"/>
    <property type="molecule type" value="Genomic_DNA"/>
</dbReference>
<protein>
    <submittedName>
        <fullName evidence="1">CSON000819 protein</fullName>
    </submittedName>
</protein>
<dbReference type="AlphaFoldDB" id="A0A336MJQ8"/>
<dbReference type="VEuPathDB" id="VectorBase:CSON000819"/>